<keyword evidence="2" id="KW-1185">Reference proteome</keyword>
<proteinExistence type="predicted"/>
<dbReference type="Proteomes" id="UP001362999">
    <property type="component" value="Unassembled WGS sequence"/>
</dbReference>
<accession>A0AAW0DG56</accession>
<dbReference type="EMBL" id="JAWWNJ010000008">
    <property type="protein sequence ID" value="KAK7050457.1"/>
    <property type="molecule type" value="Genomic_DNA"/>
</dbReference>
<protein>
    <submittedName>
        <fullName evidence="1">Uncharacterized protein</fullName>
    </submittedName>
</protein>
<comment type="caution">
    <text evidence="1">The sequence shown here is derived from an EMBL/GenBank/DDBJ whole genome shotgun (WGS) entry which is preliminary data.</text>
</comment>
<sequence>MCLKSNLLGITGLGGNHSWLGRASDPSWLGVEPCGVLSFVVRGLGILVLETRLHSGPSALFELTLHRYHELWSLSHRSTVLRILGCSRLNLVSSGLGSRVLGLGAATRLSGKFRGMSFPFPEKGASSCSILVLPCRGLWAQYARIWSHPPSARGSQTHVNFSPSVNFFFFDFLLFLVLDHRGCTQIAVEFAIGYMQFPVSLLLNFSGYLNARS</sequence>
<gene>
    <name evidence="1" type="ORF">R3P38DRAFT_1757275</name>
</gene>
<evidence type="ECO:0000313" key="1">
    <source>
        <dbReference type="EMBL" id="KAK7050457.1"/>
    </source>
</evidence>
<reference evidence="1 2" key="1">
    <citation type="journal article" date="2024" name="J Genomics">
        <title>Draft genome sequencing and assembly of Favolaschia claudopus CIRM-BRFM 2984 isolated from oak limbs.</title>
        <authorList>
            <person name="Navarro D."/>
            <person name="Drula E."/>
            <person name="Chaduli D."/>
            <person name="Cazenave R."/>
            <person name="Ahrendt S."/>
            <person name="Wang J."/>
            <person name="Lipzen A."/>
            <person name="Daum C."/>
            <person name="Barry K."/>
            <person name="Grigoriev I.V."/>
            <person name="Favel A."/>
            <person name="Rosso M.N."/>
            <person name="Martin F."/>
        </authorList>
    </citation>
    <scope>NUCLEOTIDE SEQUENCE [LARGE SCALE GENOMIC DNA]</scope>
    <source>
        <strain evidence="1 2">CIRM-BRFM 2984</strain>
    </source>
</reference>
<organism evidence="1 2">
    <name type="scientific">Favolaschia claudopus</name>
    <dbReference type="NCBI Taxonomy" id="2862362"/>
    <lineage>
        <taxon>Eukaryota</taxon>
        <taxon>Fungi</taxon>
        <taxon>Dikarya</taxon>
        <taxon>Basidiomycota</taxon>
        <taxon>Agaricomycotina</taxon>
        <taxon>Agaricomycetes</taxon>
        <taxon>Agaricomycetidae</taxon>
        <taxon>Agaricales</taxon>
        <taxon>Marasmiineae</taxon>
        <taxon>Mycenaceae</taxon>
        <taxon>Favolaschia</taxon>
    </lineage>
</organism>
<dbReference type="AlphaFoldDB" id="A0AAW0DG56"/>
<evidence type="ECO:0000313" key="2">
    <source>
        <dbReference type="Proteomes" id="UP001362999"/>
    </source>
</evidence>
<name>A0AAW0DG56_9AGAR</name>